<dbReference type="FunFam" id="3.40.50.150:FF:000066">
    <property type="entry name" value="Trimethylguanosine synthase 1"/>
    <property type="match status" value="1"/>
</dbReference>
<dbReference type="PANTHER" id="PTHR14741:SF41">
    <property type="entry name" value="TRIMETHYLGUANOSINE SYNTHASE"/>
    <property type="match status" value="1"/>
</dbReference>
<evidence type="ECO:0000256" key="8">
    <source>
        <dbReference type="ARBA" id="ARBA00022679"/>
    </source>
</evidence>
<keyword evidence="24" id="KW-1185">Reference proteome</keyword>
<evidence type="ECO:0000256" key="6">
    <source>
        <dbReference type="ARBA" id="ARBA00022553"/>
    </source>
</evidence>
<evidence type="ECO:0000256" key="1">
    <source>
        <dbReference type="ARBA" id="ARBA00004408"/>
    </source>
</evidence>
<keyword evidence="12" id="KW-0539">Nucleus</keyword>
<evidence type="ECO:0000256" key="17">
    <source>
        <dbReference type="ARBA" id="ARBA00049075"/>
    </source>
</evidence>
<keyword evidence="11" id="KW-0804">Transcription</keyword>
<comment type="function">
    <text evidence="19">Catalyzes the 2 serial methylation steps for the conversion of the 7-monomethylguanosine (m(7)G) caps of snRNAs and snoRNAs to a 2,2,7-trimethylguanosine (m(2,2,7)G) cap structure. The enzyme is specific for guanine, and N7 methylation must precede N2 methylation. Hypermethylation of the m7G cap of U snRNAs leads to their concentration in nuclear foci, their colocalization with coilin and the formation of canonical Cajal bodies (CBs). Plays a role in transcriptional regulation.</text>
</comment>
<evidence type="ECO:0000256" key="7">
    <source>
        <dbReference type="ARBA" id="ARBA00022603"/>
    </source>
</evidence>
<dbReference type="GO" id="GO:0005737">
    <property type="term" value="C:cytoplasm"/>
    <property type="evidence" value="ECO:0007669"/>
    <property type="project" value="UniProtKB-SubCell"/>
</dbReference>
<reference evidence="25" key="1">
    <citation type="submission" date="2025-08" db="UniProtKB">
        <authorList>
            <consortium name="RefSeq"/>
        </authorList>
    </citation>
    <scope>IDENTIFICATION</scope>
    <source>
        <tissue evidence="25">Fruit stalk</tissue>
    </source>
</reference>
<dbReference type="InterPro" id="IPR019012">
    <property type="entry name" value="RNA_cap_Gua-N2-MeTrfase"/>
</dbReference>
<comment type="catalytic activity">
    <reaction evidence="16">
        <text>a 5'-end (N(2),N(7)-dimethyl 5'-triphosphoguanosine)-ribonucleoside in snRNA + S-adenosyl-L-methionine = a 5'-end (N(2),N(2),N(7)-trimethyl 5'-triphosphoguanosine)-ribonucleoside in snRNA + S-adenosyl-L-homocysteine + H(+)</text>
        <dbReference type="Rhea" id="RHEA:78479"/>
        <dbReference type="Rhea" id="RHEA-COMP:19087"/>
        <dbReference type="Rhea" id="RHEA-COMP:19089"/>
        <dbReference type="ChEBI" id="CHEBI:15378"/>
        <dbReference type="ChEBI" id="CHEBI:57856"/>
        <dbReference type="ChEBI" id="CHEBI:59789"/>
        <dbReference type="ChEBI" id="CHEBI:167623"/>
        <dbReference type="ChEBI" id="CHEBI:172880"/>
    </reaction>
    <physiologicalReaction direction="left-to-right" evidence="16">
        <dbReference type="Rhea" id="RHEA:78480"/>
    </physiologicalReaction>
</comment>
<dbReference type="GO" id="GO:0071164">
    <property type="term" value="F:RNA cap trimethylguanosine synthase activity"/>
    <property type="evidence" value="ECO:0007669"/>
    <property type="project" value="TreeGrafter"/>
</dbReference>
<evidence type="ECO:0000256" key="2">
    <source>
        <dbReference type="ARBA" id="ARBA00004496"/>
    </source>
</evidence>
<keyword evidence="5" id="KW-0963">Cytoplasm</keyword>
<name>A0A6P5X8T5_DURZI</name>
<evidence type="ECO:0000256" key="20">
    <source>
        <dbReference type="ARBA" id="ARBA00064494"/>
    </source>
</evidence>
<sequence length="248" mass="27807">MKKTRQNSTAAEAAFLKRKRPVKKKNGKKEGKEEGIITPLIEKYWFQRYSLFSKYDEGIKMDEEGWYSVTPEEIAIRHAEKCGGDGLVIDCFSGVGGNAIQFARLCTFVVAIDIDPQKVNMAFNNAKVYGVEDYIDFIVGDFLMLAPSLKGDVVFLSPPWGGPSYKRIESFTMDLLKPKDGYSIFQAAQRITPKIIMFLPRNVNLNQVEELSWLSSPPLSIELELNYLEGNFKGITVCFGSSACSSVL</sequence>
<feature type="compositionally biased region" description="Basic residues" evidence="23">
    <location>
        <begin position="16"/>
        <end position="27"/>
    </location>
</feature>
<evidence type="ECO:0000256" key="13">
    <source>
        <dbReference type="ARBA" id="ARBA00025783"/>
    </source>
</evidence>
<evidence type="ECO:0000256" key="18">
    <source>
        <dbReference type="ARBA" id="ARBA00049790"/>
    </source>
</evidence>
<dbReference type="KEGG" id="dzi:111281218"/>
<evidence type="ECO:0000256" key="19">
    <source>
        <dbReference type="ARBA" id="ARBA00057179"/>
    </source>
</evidence>
<keyword evidence="8" id="KW-0808">Transferase</keyword>
<evidence type="ECO:0000313" key="24">
    <source>
        <dbReference type="Proteomes" id="UP000515121"/>
    </source>
</evidence>
<dbReference type="OrthoDB" id="194443at2759"/>
<dbReference type="Proteomes" id="UP000515121">
    <property type="component" value="Unplaced"/>
</dbReference>
<dbReference type="CDD" id="cd02440">
    <property type="entry name" value="AdoMet_MTases"/>
    <property type="match status" value="1"/>
</dbReference>
<evidence type="ECO:0000256" key="12">
    <source>
        <dbReference type="ARBA" id="ARBA00023242"/>
    </source>
</evidence>
<feature type="region of interest" description="Disordered" evidence="23">
    <location>
        <begin position="1"/>
        <end position="30"/>
    </location>
</feature>
<evidence type="ECO:0000256" key="22">
    <source>
        <dbReference type="ARBA" id="ARBA00081504"/>
    </source>
</evidence>
<keyword evidence="6" id="KW-0597">Phosphoprotein</keyword>
<dbReference type="RefSeq" id="XP_022724618.1">
    <property type="nucleotide sequence ID" value="XM_022868883.1"/>
</dbReference>
<evidence type="ECO:0000256" key="9">
    <source>
        <dbReference type="ARBA" id="ARBA00022691"/>
    </source>
</evidence>
<keyword evidence="7" id="KW-0489">Methyltransferase</keyword>
<evidence type="ECO:0000256" key="11">
    <source>
        <dbReference type="ARBA" id="ARBA00023163"/>
    </source>
</evidence>
<keyword evidence="10" id="KW-0805">Transcription regulation</keyword>
<evidence type="ECO:0000256" key="15">
    <source>
        <dbReference type="ARBA" id="ARBA00048740"/>
    </source>
</evidence>
<dbReference type="Pfam" id="PF09445">
    <property type="entry name" value="Methyltransf_15"/>
    <property type="match status" value="1"/>
</dbReference>
<comment type="catalytic activity">
    <reaction evidence="15">
        <text>a 5'-end (N(7)-methyl 5'-triphosphoguanosine)-ribonucleoside in snoRNA + S-adenosyl-L-methionine = a 5'-end (N(2),N(7)-dimethyl 5'-triphosphoguanosine)-ribonucleoside in snoRNA + S-adenosyl-L-homocysteine + H(+)</text>
        <dbReference type="Rhea" id="RHEA:78475"/>
        <dbReference type="Rhea" id="RHEA-COMP:19086"/>
        <dbReference type="Rhea" id="RHEA-COMP:19088"/>
        <dbReference type="ChEBI" id="CHEBI:15378"/>
        <dbReference type="ChEBI" id="CHEBI:57856"/>
        <dbReference type="ChEBI" id="CHEBI:59789"/>
        <dbReference type="ChEBI" id="CHEBI:156461"/>
        <dbReference type="ChEBI" id="CHEBI:172880"/>
    </reaction>
    <physiologicalReaction direction="left-to-right" evidence="15">
        <dbReference type="Rhea" id="RHEA:78476"/>
    </physiologicalReaction>
</comment>
<evidence type="ECO:0000256" key="21">
    <source>
        <dbReference type="ARBA" id="ARBA00079339"/>
    </source>
</evidence>
<gene>
    <name evidence="25" type="primary">LOC111281218</name>
</gene>
<evidence type="ECO:0000256" key="23">
    <source>
        <dbReference type="SAM" id="MobiDB-lite"/>
    </source>
</evidence>
<feature type="compositionally biased region" description="Polar residues" evidence="23">
    <location>
        <begin position="1"/>
        <end position="10"/>
    </location>
</feature>
<evidence type="ECO:0000313" key="25">
    <source>
        <dbReference type="RefSeq" id="XP_022724618.1"/>
    </source>
</evidence>
<comment type="catalytic activity">
    <reaction evidence="17">
        <text>a 5'-end (N(7)-methyl 5'-triphosphoguanosine)-ribonucleoside in snRNA + S-adenosyl-L-methionine = a 5'-end (N(2),N(7)-dimethyl 5'-triphosphoguanosine)-ribonucleoside in snRNA + S-adenosyl-L-homocysteine + H(+)</text>
        <dbReference type="Rhea" id="RHEA:78471"/>
        <dbReference type="Rhea" id="RHEA-COMP:19085"/>
        <dbReference type="Rhea" id="RHEA-COMP:19087"/>
        <dbReference type="ChEBI" id="CHEBI:15378"/>
        <dbReference type="ChEBI" id="CHEBI:57856"/>
        <dbReference type="ChEBI" id="CHEBI:59789"/>
        <dbReference type="ChEBI" id="CHEBI:156461"/>
        <dbReference type="ChEBI" id="CHEBI:172880"/>
    </reaction>
    <physiologicalReaction direction="left-to-right" evidence="17">
        <dbReference type="Rhea" id="RHEA:78472"/>
    </physiologicalReaction>
</comment>
<accession>A0A6P5X8T5</accession>
<protein>
    <recommendedName>
        <fullName evidence="4">Trimethylguanosine synthase</fullName>
    </recommendedName>
    <alternativeName>
        <fullName evidence="18">Cap-specific guanine-N(2) methyltransferase</fullName>
    </alternativeName>
    <alternativeName>
        <fullName evidence="21">Nuclear receptor coactivator 6-interacting protein</fullName>
    </alternativeName>
    <alternativeName>
        <fullName evidence="22">PRIP-interacting protein with methyltransferase motif</fullName>
    </alternativeName>
</protein>
<comment type="subcellular location">
    <subcellularLocation>
        <location evidence="2">Cytoplasm</location>
    </subcellularLocation>
    <subcellularLocation>
        <location evidence="1">Nucleus</location>
        <location evidence="1">Cajal body</location>
    </subcellularLocation>
    <subcellularLocation>
        <location evidence="3">Nucleus</location>
        <location evidence="3">Nucleolus</location>
    </subcellularLocation>
</comment>
<dbReference type="GO" id="GO:0015030">
    <property type="term" value="C:Cajal body"/>
    <property type="evidence" value="ECO:0007669"/>
    <property type="project" value="UniProtKB-SubCell"/>
</dbReference>
<evidence type="ECO:0000256" key="16">
    <source>
        <dbReference type="ARBA" id="ARBA00048763"/>
    </source>
</evidence>
<dbReference type="GeneID" id="111281218"/>
<evidence type="ECO:0000256" key="3">
    <source>
        <dbReference type="ARBA" id="ARBA00004604"/>
    </source>
</evidence>
<dbReference type="SUPFAM" id="SSF53335">
    <property type="entry name" value="S-adenosyl-L-methionine-dependent methyltransferases"/>
    <property type="match status" value="1"/>
</dbReference>
<evidence type="ECO:0000256" key="5">
    <source>
        <dbReference type="ARBA" id="ARBA00022490"/>
    </source>
</evidence>
<dbReference type="AlphaFoldDB" id="A0A6P5X8T5"/>
<proteinExistence type="inferred from homology"/>
<evidence type="ECO:0000256" key="14">
    <source>
        <dbReference type="ARBA" id="ARBA00047418"/>
    </source>
</evidence>
<keyword evidence="9" id="KW-0949">S-adenosyl-L-methionine</keyword>
<comment type="catalytic activity">
    <reaction evidence="14">
        <text>a 5'-end (N(2),N(7)-dimethyl 5'-triphosphoguanosine)-ribonucleoside in snoRNA + S-adenosyl-L-methionine = a 5'-end (N(2),N(2),N(7)-trimethyl 5'-triphosphoguanosine)-ribonucleoside in snoRNA + S-adenosyl-L-homocysteine + H(+)</text>
        <dbReference type="Rhea" id="RHEA:78507"/>
        <dbReference type="Rhea" id="RHEA-COMP:19088"/>
        <dbReference type="Rhea" id="RHEA-COMP:19090"/>
        <dbReference type="ChEBI" id="CHEBI:15378"/>
        <dbReference type="ChEBI" id="CHEBI:57856"/>
        <dbReference type="ChEBI" id="CHEBI:59789"/>
        <dbReference type="ChEBI" id="CHEBI:167623"/>
        <dbReference type="ChEBI" id="CHEBI:172880"/>
    </reaction>
    <physiologicalReaction direction="left-to-right" evidence="14">
        <dbReference type="Rhea" id="RHEA:78508"/>
    </physiologicalReaction>
</comment>
<dbReference type="GO" id="GO:0005730">
    <property type="term" value="C:nucleolus"/>
    <property type="evidence" value="ECO:0007669"/>
    <property type="project" value="UniProtKB-SubCell"/>
</dbReference>
<dbReference type="PANTHER" id="PTHR14741">
    <property type="entry name" value="S-ADENOSYLMETHIONINE-DEPENDENT METHYLTRANSFERASE RELATED"/>
    <property type="match status" value="1"/>
</dbReference>
<organism evidence="24 25">
    <name type="scientific">Durio zibethinus</name>
    <name type="common">Durian</name>
    <dbReference type="NCBI Taxonomy" id="66656"/>
    <lineage>
        <taxon>Eukaryota</taxon>
        <taxon>Viridiplantae</taxon>
        <taxon>Streptophyta</taxon>
        <taxon>Embryophyta</taxon>
        <taxon>Tracheophyta</taxon>
        <taxon>Spermatophyta</taxon>
        <taxon>Magnoliopsida</taxon>
        <taxon>eudicotyledons</taxon>
        <taxon>Gunneridae</taxon>
        <taxon>Pentapetalae</taxon>
        <taxon>rosids</taxon>
        <taxon>malvids</taxon>
        <taxon>Malvales</taxon>
        <taxon>Malvaceae</taxon>
        <taxon>Helicteroideae</taxon>
        <taxon>Durio</taxon>
    </lineage>
</organism>
<comment type="similarity">
    <text evidence="13">Belongs to the methyltransferase superfamily. Trimethylguanosine synthase family.</text>
</comment>
<dbReference type="Gene3D" id="3.40.50.150">
    <property type="entry name" value="Vaccinia Virus protein VP39"/>
    <property type="match status" value="1"/>
</dbReference>
<dbReference type="InterPro" id="IPR029063">
    <property type="entry name" value="SAM-dependent_MTases_sf"/>
</dbReference>
<evidence type="ECO:0000256" key="4">
    <source>
        <dbReference type="ARBA" id="ARBA00018517"/>
    </source>
</evidence>
<evidence type="ECO:0000256" key="10">
    <source>
        <dbReference type="ARBA" id="ARBA00023015"/>
    </source>
</evidence>
<comment type="subunit">
    <text evidence="20">May form homooligomers. Interacts with CREBBP/CBP, EED/WAIT1, EP300/P300, NCOA6/PRIP, PPARBP/PBP and SMN.</text>
</comment>